<feature type="compositionally biased region" description="Basic and acidic residues" evidence="2">
    <location>
        <begin position="14"/>
        <end position="29"/>
    </location>
</feature>
<gene>
    <name evidence="3" type="ORF">SEVIR_1G134600v2</name>
</gene>
<accession>A0A4U6WAB6</accession>
<sequence length="136" mass="16165">MGEEEPRSITSASAKEDLVFQEMYKERTGAKSTKPRGQGYMSDPNRNQLLQERLFQERLEKFKEQEREFQQKVKEQLAKQEAKNEAEKEQLKASIRQKLMQEFQIMLAQNHRKPIVYDEDKLLLSYVEYFVAPFVS</sequence>
<name>A0A4U6WAB6_SETVI</name>
<dbReference type="Proteomes" id="UP000298652">
    <property type="component" value="Chromosome 1"/>
</dbReference>
<keyword evidence="4" id="KW-1185">Reference proteome</keyword>
<feature type="region of interest" description="Disordered" evidence="2">
    <location>
        <begin position="1"/>
        <end position="47"/>
    </location>
</feature>
<evidence type="ECO:0000313" key="3">
    <source>
        <dbReference type="EMBL" id="TKW38724.1"/>
    </source>
</evidence>
<evidence type="ECO:0000256" key="2">
    <source>
        <dbReference type="SAM" id="MobiDB-lite"/>
    </source>
</evidence>
<organism evidence="3 4">
    <name type="scientific">Setaria viridis</name>
    <name type="common">Green bristlegrass</name>
    <name type="synonym">Setaria italica subsp. viridis</name>
    <dbReference type="NCBI Taxonomy" id="4556"/>
    <lineage>
        <taxon>Eukaryota</taxon>
        <taxon>Viridiplantae</taxon>
        <taxon>Streptophyta</taxon>
        <taxon>Embryophyta</taxon>
        <taxon>Tracheophyta</taxon>
        <taxon>Spermatophyta</taxon>
        <taxon>Magnoliopsida</taxon>
        <taxon>Liliopsida</taxon>
        <taxon>Poales</taxon>
        <taxon>Poaceae</taxon>
        <taxon>PACMAD clade</taxon>
        <taxon>Panicoideae</taxon>
        <taxon>Panicodae</taxon>
        <taxon>Paniceae</taxon>
        <taxon>Cenchrinae</taxon>
        <taxon>Setaria</taxon>
    </lineage>
</organism>
<protein>
    <submittedName>
        <fullName evidence="3">Uncharacterized protein</fullName>
    </submittedName>
</protein>
<evidence type="ECO:0000313" key="4">
    <source>
        <dbReference type="Proteomes" id="UP000298652"/>
    </source>
</evidence>
<proteinExistence type="predicted"/>
<dbReference type="Gramene" id="TKW38724">
    <property type="protein sequence ID" value="TKW38724"/>
    <property type="gene ID" value="SEVIR_1G134600v2"/>
</dbReference>
<reference evidence="3" key="1">
    <citation type="submission" date="2019-03" db="EMBL/GenBank/DDBJ databases">
        <title>WGS assembly of Setaria viridis.</title>
        <authorList>
            <person name="Huang P."/>
            <person name="Jenkins J."/>
            <person name="Grimwood J."/>
            <person name="Barry K."/>
            <person name="Healey A."/>
            <person name="Mamidi S."/>
            <person name="Sreedasyam A."/>
            <person name="Shu S."/>
            <person name="Feldman M."/>
            <person name="Wu J."/>
            <person name="Yu Y."/>
            <person name="Chen C."/>
            <person name="Johnson J."/>
            <person name="Rokhsar D."/>
            <person name="Baxter I."/>
            <person name="Schmutz J."/>
            <person name="Brutnell T."/>
            <person name="Kellogg E."/>
        </authorList>
    </citation>
    <scope>NUCLEOTIDE SEQUENCE [LARGE SCALE GENOMIC DNA]</scope>
</reference>
<dbReference type="EMBL" id="CM016552">
    <property type="protein sequence ID" value="TKW38724.1"/>
    <property type="molecule type" value="Genomic_DNA"/>
</dbReference>
<evidence type="ECO:0000256" key="1">
    <source>
        <dbReference type="SAM" id="Coils"/>
    </source>
</evidence>
<feature type="coiled-coil region" evidence="1">
    <location>
        <begin position="59"/>
        <end position="97"/>
    </location>
</feature>
<keyword evidence="1" id="KW-0175">Coiled coil</keyword>
<dbReference type="AlphaFoldDB" id="A0A4U6WAB6"/>